<evidence type="ECO:0008006" key="4">
    <source>
        <dbReference type="Google" id="ProtNLM"/>
    </source>
</evidence>
<dbReference type="AlphaFoldDB" id="A0A1G9NPU1"/>
<keyword evidence="1" id="KW-0472">Membrane</keyword>
<evidence type="ECO:0000313" key="2">
    <source>
        <dbReference type="EMBL" id="SDL88371.1"/>
    </source>
</evidence>
<protein>
    <recommendedName>
        <fullName evidence="4">Membrane domain of glycerophosphoryl diester phosphodiesterase</fullName>
    </recommendedName>
</protein>
<feature type="transmembrane region" description="Helical" evidence="1">
    <location>
        <begin position="117"/>
        <end position="140"/>
    </location>
</feature>
<dbReference type="Proteomes" id="UP000199350">
    <property type="component" value="Chromosome I"/>
</dbReference>
<proteinExistence type="predicted"/>
<dbReference type="EMBL" id="LT629700">
    <property type="protein sequence ID" value="SDL88371.1"/>
    <property type="molecule type" value="Genomic_DNA"/>
</dbReference>
<feature type="transmembrane region" description="Helical" evidence="1">
    <location>
        <begin position="194"/>
        <end position="223"/>
    </location>
</feature>
<dbReference type="RefSeq" id="WP_092149822.1">
    <property type="nucleotide sequence ID" value="NZ_LT629700.1"/>
</dbReference>
<keyword evidence="1" id="KW-1133">Transmembrane helix</keyword>
<keyword evidence="1" id="KW-0812">Transmembrane</keyword>
<feature type="transmembrane region" description="Helical" evidence="1">
    <location>
        <begin position="146"/>
        <end position="173"/>
    </location>
</feature>
<reference evidence="3" key="1">
    <citation type="submission" date="2016-10" db="EMBL/GenBank/DDBJ databases">
        <authorList>
            <person name="Varghese N."/>
            <person name="Submissions S."/>
        </authorList>
    </citation>
    <scope>NUCLEOTIDE SEQUENCE [LARGE SCALE GENOMIC DNA]</scope>
    <source>
        <strain evidence="3">DSM 20632</strain>
    </source>
</reference>
<name>A0A1G9NPU1_9CORY</name>
<evidence type="ECO:0000313" key="3">
    <source>
        <dbReference type="Proteomes" id="UP000199350"/>
    </source>
</evidence>
<gene>
    <name evidence="2" type="ORF">SAMN04488535_1114</name>
</gene>
<feature type="transmembrane region" description="Helical" evidence="1">
    <location>
        <begin position="67"/>
        <end position="89"/>
    </location>
</feature>
<organism evidence="2 3">
    <name type="scientific">Corynebacterium mycetoides</name>
    <dbReference type="NCBI Taxonomy" id="38302"/>
    <lineage>
        <taxon>Bacteria</taxon>
        <taxon>Bacillati</taxon>
        <taxon>Actinomycetota</taxon>
        <taxon>Actinomycetes</taxon>
        <taxon>Mycobacteriales</taxon>
        <taxon>Corynebacteriaceae</taxon>
        <taxon>Corynebacterium</taxon>
    </lineage>
</organism>
<evidence type="ECO:0000256" key="1">
    <source>
        <dbReference type="SAM" id="Phobius"/>
    </source>
</evidence>
<dbReference type="STRING" id="38302.SAMN04488535_1114"/>
<keyword evidence="3" id="KW-1185">Reference proteome</keyword>
<accession>A0A1G9NPU1</accession>
<dbReference type="OrthoDB" id="4408052at2"/>
<feature type="transmembrane region" description="Helical" evidence="1">
    <location>
        <begin position="25"/>
        <end position="47"/>
    </location>
</feature>
<sequence length="246" mass="26745">MTPNTPWEVVDPIGFSFKRVFSRTWHVWIGVTLLFALCTVALTLAVLAPRGYLVFEEDVPALTSTDITVLVLSYIAFFALAIYFSALFFNAALRETRGEEQTWATVFRGVPVGRMTLAVVVLFGIMLAFCAIFGVVSFLAATVGPWLQTVVVIAAIVVFIPVFLVVTFVQFYILEGNGVGVSLGRARQDVLASFWKVFGSYVLLNIVCYAIVFATLGLGLLVYVPLLSLGTAYIYRQISGGAGAVA</sequence>